<organism evidence="2 3">
    <name type="scientific">Paraburkholderia aspalathi</name>
    <dbReference type="NCBI Taxonomy" id="1324617"/>
    <lineage>
        <taxon>Bacteria</taxon>
        <taxon>Pseudomonadati</taxon>
        <taxon>Pseudomonadota</taxon>
        <taxon>Betaproteobacteria</taxon>
        <taxon>Burkholderiales</taxon>
        <taxon>Burkholderiaceae</taxon>
        <taxon>Paraburkholderia</taxon>
    </lineage>
</organism>
<feature type="region of interest" description="Disordered" evidence="1">
    <location>
        <begin position="67"/>
        <end position="90"/>
    </location>
</feature>
<protein>
    <submittedName>
        <fullName evidence="2">Uncharacterized protein</fullName>
    </submittedName>
</protein>
<dbReference type="EMBL" id="CAJNAU010000084">
    <property type="protein sequence ID" value="CAE6831030.1"/>
    <property type="molecule type" value="Genomic_DNA"/>
</dbReference>
<comment type="caution">
    <text evidence="2">The sequence shown here is derived from an EMBL/GenBank/DDBJ whole genome shotgun (WGS) entry which is preliminary data.</text>
</comment>
<reference evidence="2 3" key="1">
    <citation type="submission" date="2021-02" db="EMBL/GenBank/DDBJ databases">
        <authorList>
            <person name="Vanwijnsberghe S."/>
        </authorList>
    </citation>
    <scope>NUCLEOTIDE SEQUENCE [LARGE SCALE GENOMIC DNA]</scope>
    <source>
        <strain evidence="2 3">R-69658</strain>
    </source>
</reference>
<evidence type="ECO:0000313" key="3">
    <source>
        <dbReference type="Proteomes" id="UP000674425"/>
    </source>
</evidence>
<sequence>MHKHGKAGLPDRLLLLPYLGQRVAVTGRVTRFPPFSRRRPNVMPAVLLSGRVRLDSEWLLCRKLGGRSGSTLASRRPAQCGHKQPVIEGH</sequence>
<evidence type="ECO:0000313" key="2">
    <source>
        <dbReference type="EMBL" id="CAE6831030.1"/>
    </source>
</evidence>
<proteinExistence type="predicted"/>
<accession>A0ABN7MYM0</accession>
<keyword evidence="3" id="KW-1185">Reference proteome</keyword>
<dbReference type="Proteomes" id="UP000674425">
    <property type="component" value="Unassembled WGS sequence"/>
</dbReference>
<evidence type="ECO:0000256" key="1">
    <source>
        <dbReference type="SAM" id="MobiDB-lite"/>
    </source>
</evidence>
<name>A0ABN7MYM0_9BURK</name>
<gene>
    <name evidence="2" type="ORF">R69658_06295</name>
</gene>